<organism evidence="2">
    <name type="scientific">Malawimonas jakobiformis</name>
    <name type="common">Flagellated protozoan</name>
    <dbReference type="NCBI Taxonomy" id="136089"/>
    <lineage>
        <taxon>Eukaryota</taxon>
        <taxon>Malawimonadida</taxon>
        <taxon>Malawimonadidae</taxon>
        <taxon>Malawimonas</taxon>
    </lineage>
</organism>
<gene>
    <name evidence="2" type="primary">Gcp14</name>
</gene>
<reference evidence="2" key="1">
    <citation type="journal article" date="2021" name="bioRxiv">
        <title>Ancestral mitochondrial apparatus derived from the bacterial type II secretion system.</title>
        <authorList>
            <person name="Horvathova L."/>
            <person name="Zarsky V."/>
            <person name="Panek T."/>
            <person name="Derelle R."/>
            <person name="Pyrih J."/>
            <person name="Motyckova A."/>
            <person name="Klapst'ova V."/>
            <person name="Vinopalova M."/>
            <person name="Markova L."/>
            <person name="Voleman L."/>
            <person name="Klimes V."/>
            <person name="Petru M."/>
            <person name="Vaitova Z."/>
            <person name="Cepicka I."/>
            <person name="Hryzakova K."/>
            <person name="Harant K."/>
            <person name="Gray M.W."/>
            <person name="Chami M."/>
            <person name="Guilvout I."/>
            <person name="Francetic O."/>
            <person name="Lang B.F."/>
            <person name="Vlcek C."/>
            <person name="Tsaousis A.D."/>
            <person name="Elias M."/>
            <person name="Dolezal P."/>
        </authorList>
    </citation>
    <scope>NUCLEOTIDE SEQUENCE</scope>
    <source>
        <strain evidence="2">ATCC 50740</strain>
    </source>
</reference>
<protein>
    <submittedName>
        <fullName evidence="2">Gsp-co-occurring protein 14</fullName>
    </submittedName>
</protein>
<accession>A0A895KR75</accession>
<feature type="region of interest" description="Disordered" evidence="1">
    <location>
        <begin position="78"/>
        <end position="100"/>
    </location>
</feature>
<sequence length="100" mass="11585">MSSRALIQPGSSWDIPKTLLKAGLWAWFLFRVGESLMYTLLARFNIVHTPRWRYDMNKKYSENIETFRRWKRSRLFDAPPSAVPAGSGTAIARPDRSRLA</sequence>
<dbReference type="AlphaFoldDB" id="A0A895KR75"/>
<proteinExistence type="predicted"/>
<evidence type="ECO:0000313" key="2">
    <source>
        <dbReference type="EMBL" id="QRZ58764.1"/>
    </source>
</evidence>
<name>A0A895KR75_MALJA</name>
<evidence type="ECO:0000256" key="1">
    <source>
        <dbReference type="SAM" id="MobiDB-lite"/>
    </source>
</evidence>
<dbReference type="EMBL" id="MT460936">
    <property type="protein sequence ID" value="QRZ58764.1"/>
    <property type="molecule type" value="Genomic_DNA"/>
</dbReference>